<sequence length="291" mass="30713">MDQFLQHIANALILGGTYALLGIGLTLILGVMKVVNFTHGELYAFGGFMAYYFVSHLGWNFFIALPTAIMLGILLGALIERLVLRSMRGADIDSTMVAMIGCWIALQNISLLIWGGVAKSVSTPFPTEPLMIGSVAVSWLRLFVLVAAIGLIIASYVLLQRTSLGKAMRATFQDSSTASLMGININFIYTATFALGSGLAAAAGALLGPVFVVTTTMGNLAALKAFSIVILGGLGSVPGAMIGGFILAFAEELGSGYISSGYRDAVGFILIILVLMFRPTGLFKPRGERIG</sequence>
<evidence type="ECO:0000256" key="3">
    <source>
        <dbReference type="ARBA" id="ARBA00022475"/>
    </source>
</evidence>
<keyword evidence="4 9" id="KW-0812">Transmembrane</keyword>
<evidence type="ECO:0000256" key="8">
    <source>
        <dbReference type="ARBA" id="ARBA00037998"/>
    </source>
</evidence>
<dbReference type="EMBL" id="NQYH01000003">
    <property type="protein sequence ID" value="RIY41626.1"/>
    <property type="molecule type" value="Genomic_DNA"/>
</dbReference>
<organism evidence="11 12">
    <name type="scientific">Neopusillimonas maritima</name>
    <dbReference type="NCBI Taxonomy" id="2026239"/>
    <lineage>
        <taxon>Bacteria</taxon>
        <taxon>Pseudomonadati</taxon>
        <taxon>Pseudomonadota</taxon>
        <taxon>Betaproteobacteria</taxon>
        <taxon>Burkholderiales</taxon>
        <taxon>Alcaligenaceae</taxon>
        <taxon>Neopusillimonas</taxon>
    </lineage>
</organism>
<gene>
    <name evidence="10" type="ORF">CJO09_07465</name>
    <name evidence="11" type="ORF">CJP73_06245</name>
</gene>
<feature type="transmembrane region" description="Helical" evidence="9">
    <location>
        <begin position="138"/>
        <end position="159"/>
    </location>
</feature>
<evidence type="ECO:0000256" key="7">
    <source>
        <dbReference type="ARBA" id="ARBA00023136"/>
    </source>
</evidence>
<dbReference type="CDD" id="cd06582">
    <property type="entry name" value="TM_PBP1_LivH_like"/>
    <property type="match status" value="1"/>
</dbReference>
<comment type="similarity">
    <text evidence="8">Belongs to the binding-protein-dependent transport system permease family. LivHM subfamily.</text>
</comment>
<feature type="transmembrane region" description="Helical" evidence="9">
    <location>
        <begin position="261"/>
        <end position="277"/>
    </location>
</feature>
<evidence type="ECO:0000256" key="5">
    <source>
        <dbReference type="ARBA" id="ARBA00022970"/>
    </source>
</evidence>
<dbReference type="PANTHER" id="PTHR11795:SF452">
    <property type="entry name" value="ABC TRANSPORTER PERMEASE PROTEIN"/>
    <property type="match status" value="1"/>
</dbReference>
<accession>A0A3A1YVR1</accession>
<evidence type="ECO:0000313" key="10">
    <source>
        <dbReference type="EMBL" id="RII83427.1"/>
    </source>
</evidence>
<keyword evidence="6 9" id="KW-1133">Transmembrane helix</keyword>
<keyword evidence="7 9" id="KW-0472">Membrane</keyword>
<feature type="transmembrane region" description="Helical" evidence="9">
    <location>
        <begin position="96"/>
        <end position="118"/>
    </location>
</feature>
<evidence type="ECO:0000313" key="13">
    <source>
        <dbReference type="Proteomes" id="UP000266483"/>
    </source>
</evidence>
<feature type="transmembrane region" description="Helical" evidence="9">
    <location>
        <begin position="225"/>
        <end position="249"/>
    </location>
</feature>
<evidence type="ECO:0000256" key="2">
    <source>
        <dbReference type="ARBA" id="ARBA00022448"/>
    </source>
</evidence>
<dbReference type="GO" id="GO:0005886">
    <property type="term" value="C:plasma membrane"/>
    <property type="evidence" value="ECO:0007669"/>
    <property type="project" value="UniProtKB-SubCell"/>
</dbReference>
<feature type="transmembrane region" description="Helical" evidence="9">
    <location>
        <begin position="12"/>
        <end position="35"/>
    </location>
</feature>
<dbReference type="GO" id="GO:0006865">
    <property type="term" value="P:amino acid transport"/>
    <property type="evidence" value="ECO:0007669"/>
    <property type="project" value="UniProtKB-KW"/>
</dbReference>
<proteinExistence type="inferred from homology"/>
<comment type="caution">
    <text evidence="11">The sequence shown here is derived from an EMBL/GenBank/DDBJ whole genome shotgun (WGS) entry which is preliminary data.</text>
</comment>
<dbReference type="Proteomes" id="UP000266483">
    <property type="component" value="Unassembled WGS sequence"/>
</dbReference>
<dbReference type="PANTHER" id="PTHR11795">
    <property type="entry name" value="BRANCHED-CHAIN AMINO ACID TRANSPORT SYSTEM PERMEASE PROTEIN LIVH"/>
    <property type="match status" value="1"/>
</dbReference>
<dbReference type="RefSeq" id="WP_114419547.1">
    <property type="nucleotide sequence ID" value="NZ_CP170494.1"/>
</dbReference>
<keyword evidence="3" id="KW-1003">Cell membrane</keyword>
<dbReference type="AlphaFoldDB" id="A0A3A1YVR1"/>
<feature type="transmembrane region" description="Helical" evidence="9">
    <location>
        <begin position="65"/>
        <end position="84"/>
    </location>
</feature>
<evidence type="ECO:0000313" key="12">
    <source>
        <dbReference type="Proteomes" id="UP000266206"/>
    </source>
</evidence>
<keyword evidence="2" id="KW-0813">Transport</keyword>
<dbReference type="GO" id="GO:0022857">
    <property type="term" value="F:transmembrane transporter activity"/>
    <property type="evidence" value="ECO:0007669"/>
    <property type="project" value="InterPro"/>
</dbReference>
<evidence type="ECO:0000256" key="1">
    <source>
        <dbReference type="ARBA" id="ARBA00004651"/>
    </source>
</evidence>
<keyword evidence="13" id="KW-1185">Reference proteome</keyword>
<evidence type="ECO:0000256" key="4">
    <source>
        <dbReference type="ARBA" id="ARBA00022692"/>
    </source>
</evidence>
<dbReference type="OrthoDB" id="9807115at2"/>
<evidence type="ECO:0000256" key="9">
    <source>
        <dbReference type="SAM" id="Phobius"/>
    </source>
</evidence>
<evidence type="ECO:0000313" key="11">
    <source>
        <dbReference type="EMBL" id="RIY41626.1"/>
    </source>
</evidence>
<dbReference type="InterPro" id="IPR052157">
    <property type="entry name" value="BCAA_transport_permease"/>
</dbReference>
<dbReference type="InterPro" id="IPR001851">
    <property type="entry name" value="ABC_transp_permease"/>
</dbReference>
<protein>
    <submittedName>
        <fullName evidence="11">Branched-chain amino acid ABC transporter permease</fullName>
    </submittedName>
</protein>
<feature type="transmembrane region" description="Helical" evidence="9">
    <location>
        <begin position="187"/>
        <end position="213"/>
    </location>
</feature>
<keyword evidence="5" id="KW-0029">Amino-acid transport</keyword>
<comment type="subcellular location">
    <subcellularLocation>
        <location evidence="1">Cell membrane</location>
        <topology evidence="1">Multi-pass membrane protein</topology>
    </subcellularLocation>
</comment>
<dbReference type="Proteomes" id="UP000266206">
    <property type="component" value="Unassembled WGS sequence"/>
</dbReference>
<evidence type="ECO:0000256" key="6">
    <source>
        <dbReference type="ARBA" id="ARBA00022989"/>
    </source>
</evidence>
<name>A0A3A1YVR1_9BURK</name>
<dbReference type="EMBL" id="NQOU01000002">
    <property type="protein sequence ID" value="RII83427.1"/>
    <property type="molecule type" value="Genomic_DNA"/>
</dbReference>
<dbReference type="Pfam" id="PF02653">
    <property type="entry name" value="BPD_transp_2"/>
    <property type="match status" value="1"/>
</dbReference>
<reference evidence="12 13" key="1">
    <citation type="submission" date="2017-08" db="EMBL/GenBank/DDBJ databases">
        <title>Pusillimonas indicus sp. nov., a member of the family Alcaligenaceae isolated from surface seawater.</title>
        <authorList>
            <person name="Li J."/>
        </authorList>
    </citation>
    <scope>NUCLEOTIDE SEQUENCE [LARGE SCALE GENOMIC DNA]</scope>
    <source>
        <strain evidence="10 13">17-4A</strain>
        <strain evidence="11 12">L52-1-41</strain>
    </source>
</reference>